<keyword evidence="4" id="KW-1185">Reference proteome</keyword>
<dbReference type="SUPFAM" id="SSF51735">
    <property type="entry name" value="NAD(P)-binding Rossmann-fold domains"/>
    <property type="match status" value="1"/>
</dbReference>
<dbReference type="InterPro" id="IPR004104">
    <property type="entry name" value="Gfo/Idh/MocA-like_OxRdtase_C"/>
</dbReference>
<dbReference type="Proteomes" id="UP000297647">
    <property type="component" value="Unassembled WGS sequence"/>
</dbReference>
<dbReference type="AlphaFoldDB" id="A0A4Y9R2E2"/>
<feature type="domain" description="Gfo/Idh/MocA-like oxidoreductase C-terminal" evidence="2">
    <location>
        <begin position="140"/>
        <end position="227"/>
    </location>
</feature>
<dbReference type="Gene3D" id="3.40.50.720">
    <property type="entry name" value="NAD(P)-binding Rossmann-like Domain"/>
    <property type="match status" value="1"/>
</dbReference>
<dbReference type="Pfam" id="PF02894">
    <property type="entry name" value="GFO_IDH_MocA_C"/>
    <property type="match status" value="1"/>
</dbReference>
<dbReference type="InterPro" id="IPR052515">
    <property type="entry name" value="Gfo/Idh/MocA_Oxidoreductase"/>
</dbReference>
<name>A0A4Y9R2E2_9BACT</name>
<proteinExistence type="predicted"/>
<sequence>MKNFALIGAAGYIAPRHMKAIKETGNQLLAAYDKFDSVGVMDSYFPNADFFTEFERFDRHIEKIKRGKKKIDYVSICSPNYLHDAHIRFGLRVGADVICEKPLVLNPWNIDALQEIEKESNNKVYNILQLRLHPSIIALKEKVNNGPQNKIYDIDLAYITSRGHWYYTSWKGDVSKSGGIATNIGVHFFDMLAWIFGKVKQTAVHIHTHDRAAGYLELEHARVRWFLSINSDTLPDSVKAKGARTYRSLTMEGEEVEFSDGFTELHTHSYEHILNRAGFGLEEARNSIQLVHDIRHAETIGLKGDYHPLASKTLGPHPFMSKLL</sequence>
<evidence type="ECO:0000313" key="3">
    <source>
        <dbReference type="EMBL" id="TFV97405.1"/>
    </source>
</evidence>
<dbReference type="Gene3D" id="3.30.360.10">
    <property type="entry name" value="Dihydrodipicolinate Reductase, domain 2"/>
    <property type="match status" value="1"/>
</dbReference>
<dbReference type="InterPro" id="IPR036291">
    <property type="entry name" value="NAD(P)-bd_dom_sf"/>
</dbReference>
<dbReference type="EMBL" id="SPSB01000001">
    <property type="protein sequence ID" value="TFV97405.1"/>
    <property type="molecule type" value="Genomic_DNA"/>
</dbReference>
<organism evidence="3 4">
    <name type="scientific">Algoriphagus kandeliae</name>
    <dbReference type="NCBI Taxonomy" id="2562278"/>
    <lineage>
        <taxon>Bacteria</taxon>
        <taxon>Pseudomonadati</taxon>
        <taxon>Bacteroidota</taxon>
        <taxon>Cytophagia</taxon>
        <taxon>Cytophagales</taxon>
        <taxon>Cyclobacteriaceae</taxon>
        <taxon>Algoriphagus</taxon>
    </lineage>
</organism>
<comment type="caution">
    <text evidence="3">The sequence shown here is derived from an EMBL/GenBank/DDBJ whole genome shotgun (WGS) entry which is preliminary data.</text>
</comment>
<feature type="domain" description="Gfo/Idh/MocA-like oxidoreductase N-terminal" evidence="1">
    <location>
        <begin position="3"/>
        <end position="125"/>
    </location>
</feature>
<dbReference type="GO" id="GO:0000166">
    <property type="term" value="F:nucleotide binding"/>
    <property type="evidence" value="ECO:0007669"/>
    <property type="project" value="InterPro"/>
</dbReference>
<dbReference type="Pfam" id="PF01408">
    <property type="entry name" value="GFO_IDH_MocA"/>
    <property type="match status" value="1"/>
</dbReference>
<protein>
    <submittedName>
        <fullName evidence="3">Gfo/Idh/MocA family oxidoreductase</fullName>
    </submittedName>
</protein>
<dbReference type="RefSeq" id="WP_135069966.1">
    <property type="nucleotide sequence ID" value="NZ_SPSB01000001.1"/>
</dbReference>
<dbReference type="InterPro" id="IPR000683">
    <property type="entry name" value="Gfo/Idh/MocA-like_OxRdtase_N"/>
</dbReference>
<evidence type="ECO:0000259" key="1">
    <source>
        <dbReference type="Pfam" id="PF01408"/>
    </source>
</evidence>
<dbReference type="PANTHER" id="PTHR43249:SF1">
    <property type="entry name" value="D-GLUCOSIDE 3-DEHYDROGENASE"/>
    <property type="match status" value="1"/>
</dbReference>
<dbReference type="OrthoDB" id="9815825at2"/>
<evidence type="ECO:0000259" key="2">
    <source>
        <dbReference type="Pfam" id="PF02894"/>
    </source>
</evidence>
<evidence type="ECO:0000313" key="4">
    <source>
        <dbReference type="Proteomes" id="UP000297647"/>
    </source>
</evidence>
<gene>
    <name evidence="3" type="ORF">E4S40_01755</name>
</gene>
<reference evidence="3 4" key="1">
    <citation type="submission" date="2019-03" db="EMBL/GenBank/DDBJ databases">
        <title>Algoriphagus sp. nov, a new strain isolated from root system soil of mangrove plant Kandelia.</title>
        <authorList>
            <person name="Yin Q."/>
            <person name="Wang K."/>
            <person name="Song Z."/>
        </authorList>
    </citation>
    <scope>NUCLEOTIDE SEQUENCE [LARGE SCALE GENOMIC DNA]</scope>
    <source>
        <strain evidence="3 4">XY-J91</strain>
    </source>
</reference>
<dbReference type="PANTHER" id="PTHR43249">
    <property type="entry name" value="UDP-N-ACETYL-2-AMINO-2-DEOXY-D-GLUCURONATE OXIDASE"/>
    <property type="match status" value="1"/>
</dbReference>
<accession>A0A4Y9R2E2</accession>